<dbReference type="Proteomes" id="UP001589575">
    <property type="component" value="Unassembled WGS sequence"/>
</dbReference>
<feature type="transmembrane region" description="Helical" evidence="2">
    <location>
        <begin position="6"/>
        <end position="27"/>
    </location>
</feature>
<organism evidence="3 4">
    <name type="scientific">Citricoccus parietis</name>
    <dbReference type="NCBI Taxonomy" id="592307"/>
    <lineage>
        <taxon>Bacteria</taxon>
        <taxon>Bacillati</taxon>
        <taxon>Actinomycetota</taxon>
        <taxon>Actinomycetes</taxon>
        <taxon>Micrococcales</taxon>
        <taxon>Micrococcaceae</taxon>
        <taxon>Citricoccus</taxon>
    </lineage>
</organism>
<name>A0ABV5G1X3_9MICC</name>
<keyword evidence="4" id="KW-1185">Reference proteome</keyword>
<comment type="caution">
    <text evidence="3">The sequence shown here is derived from an EMBL/GenBank/DDBJ whole genome shotgun (WGS) entry which is preliminary data.</text>
</comment>
<protein>
    <recommendedName>
        <fullName evidence="5">Secreted protein</fullName>
    </recommendedName>
</protein>
<feature type="compositionally biased region" description="Polar residues" evidence="1">
    <location>
        <begin position="43"/>
        <end position="56"/>
    </location>
</feature>
<evidence type="ECO:0000313" key="4">
    <source>
        <dbReference type="Proteomes" id="UP001589575"/>
    </source>
</evidence>
<keyword evidence="2" id="KW-0472">Membrane</keyword>
<keyword evidence="2" id="KW-0812">Transmembrane</keyword>
<sequence length="83" mass="8601">MSLAGASMVRVTVCFFSPCAVSFIVMLHPKHVRRPTFKGSGAPTGQSDRSIGASRTSHTERSAGAVAGPPRPTAGWPAGSCCR</sequence>
<keyword evidence="2" id="KW-1133">Transmembrane helix</keyword>
<feature type="region of interest" description="Disordered" evidence="1">
    <location>
        <begin position="34"/>
        <end position="83"/>
    </location>
</feature>
<evidence type="ECO:0008006" key="5">
    <source>
        <dbReference type="Google" id="ProtNLM"/>
    </source>
</evidence>
<evidence type="ECO:0000313" key="3">
    <source>
        <dbReference type="EMBL" id="MFB9072935.1"/>
    </source>
</evidence>
<gene>
    <name evidence="3" type="ORF">ACFFX0_17695</name>
</gene>
<evidence type="ECO:0000256" key="2">
    <source>
        <dbReference type="SAM" id="Phobius"/>
    </source>
</evidence>
<dbReference type="EMBL" id="JBHMFI010000001">
    <property type="protein sequence ID" value="MFB9072935.1"/>
    <property type="molecule type" value="Genomic_DNA"/>
</dbReference>
<accession>A0ABV5G1X3</accession>
<proteinExistence type="predicted"/>
<reference evidence="3 4" key="1">
    <citation type="submission" date="2024-09" db="EMBL/GenBank/DDBJ databases">
        <authorList>
            <person name="Sun Q."/>
            <person name="Mori K."/>
        </authorList>
    </citation>
    <scope>NUCLEOTIDE SEQUENCE [LARGE SCALE GENOMIC DNA]</scope>
    <source>
        <strain evidence="3 4">CCM 7609</strain>
    </source>
</reference>
<evidence type="ECO:0000256" key="1">
    <source>
        <dbReference type="SAM" id="MobiDB-lite"/>
    </source>
</evidence>